<keyword evidence="3 6" id="KW-0732">Signal</keyword>
<proteinExistence type="inferred from homology"/>
<evidence type="ECO:0000259" key="7">
    <source>
        <dbReference type="Pfam" id="PF07980"/>
    </source>
</evidence>
<comment type="caution">
    <text evidence="9">The sequence shown here is derived from an EMBL/GenBank/DDBJ whole genome shotgun (WGS) entry which is preliminary data.</text>
</comment>
<keyword evidence="10" id="KW-1185">Reference proteome</keyword>
<dbReference type="Pfam" id="PF07980">
    <property type="entry name" value="SusD_RagB"/>
    <property type="match status" value="1"/>
</dbReference>
<name>A0ABU5QGJ7_9BACT</name>
<comment type="similarity">
    <text evidence="2">Belongs to the SusD family.</text>
</comment>
<dbReference type="InterPro" id="IPR033985">
    <property type="entry name" value="SusD-like_N"/>
</dbReference>
<evidence type="ECO:0000256" key="4">
    <source>
        <dbReference type="ARBA" id="ARBA00023136"/>
    </source>
</evidence>
<organism evidence="9 10">
    <name type="scientific">Arcicella rigui</name>
    <dbReference type="NCBI Taxonomy" id="797020"/>
    <lineage>
        <taxon>Bacteria</taxon>
        <taxon>Pseudomonadati</taxon>
        <taxon>Bacteroidota</taxon>
        <taxon>Cytophagia</taxon>
        <taxon>Cytophagales</taxon>
        <taxon>Flectobacillaceae</taxon>
        <taxon>Arcicella</taxon>
    </lineage>
</organism>
<accession>A0ABU5QGJ7</accession>
<dbReference type="PROSITE" id="PS51257">
    <property type="entry name" value="PROKAR_LIPOPROTEIN"/>
    <property type="match status" value="1"/>
</dbReference>
<keyword evidence="5" id="KW-0998">Cell outer membrane</keyword>
<sequence>MKKRIKLLFVAVVCSMTFGVTSCSDFLDRDPQSLVSEKDAFKNFVNFQGFTEELYHTIPDFSNGYWTNSWNWGEDEIQSTAQNFHFGVKIDNGDFWGWQRNFDGWQAGWMDRNNNQTNDDRFTKSLWGLGWYGIRKANLGLENIDKLTDATQEEKDLIKGQLLFFRGWYHFMFMQYFGGLPYIDKVLPGDQKLTLPRLKYSECADKAAADFREAANLLPINWDNTTAGKRTLGKNTLRINKIMALGYLGKNYLWAGSPLMNSVSGGGTSYNADYCKKAADAFAELLKLCESGEAPYRLLPFAQYYTNFYTTGQNWQMPGGTEAIFRGPYYGANGSNWGTSKQYSPLIISEGDVKFLPTANYVDNYGMANGLPIKDITKADPESGYNPEYPWKGRDPRFYNDIVFDGVRMVAGSIPNANEVNNRFANLHTGGSYRDIATGSRTGYLLFKFVPRTANKYDQGYGYDKSLNIHLPYMRLADIYLMYAEAAAQGYGSPMGKAGTYTKTSVDAINVIRDRAGVGHVDAKFLASLDVYMEELRRERAVELSFEGHRFNDLRRWLMISKSPYTLKKSVEFDRATTLDPTKDPKDNRVLNIRESLILERKFTDKHNWLPLKVNDVNLYLEFAQNPGW</sequence>
<feature type="domain" description="SusD-like N-terminal" evidence="8">
    <location>
        <begin position="109"/>
        <end position="225"/>
    </location>
</feature>
<dbReference type="Pfam" id="PF14322">
    <property type="entry name" value="SusD-like_3"/>
    <property type="match status" value="1"/>
</dbReference>
<dbReference type="InterPro" id="IPR011990">
    <property type="entry name" value="TPR-like_helical_dom_sf"/>
</dbReference>
<evidence type="ECO:0000256" key="6">
    <source>
        <dbReference type="SAM" id="SignalP"/>
    </source>
</evidence>
<dbReference type="SUPFAM" id="SSF48452">
    <property type="entry name" value="TPR-like"/>
    <property type="match status" value="1"/>
</dbReference>
<gene>
    <name evidence="9" type="ORF">VB248_21130</name>
</gene>
<feature type="domain" description="RagB/SusD" evidence="7">
    <location>
        <begin position="321"/>
        <end position="629"/>
    </location>
</feature>
<keyword evidence="4" id="KW-0472">Membrane</keyword>
<evidence type="ECO:0000256" key="2">
    <source>
        <dbReference type="ARBA" id="ARBA00006275"/>
    </source>
</evidence>
<reference evidence="9 10" key="1">
    <citation type="submission" date="2023-12" db="EMBL/GenBank/DDBJ databases">
        <title>Novel species of the genus Arcicella isolated from rivers.</title>
        <authorList>
            <person name="Lu H."/>
        </authorList>
    </citation>
    <scope>NUCLEOTIDE SEQUENCE [LARGE SCALE GENOMIC DNA]</scope>
    <source>
        <strain evidence="9 10">KCTC 23307</strain>
    </source>
</reference>
<dbReference type="Gene3D" id="1.25.40.390">
    <property type="match status" value="1"/>
</dbReference>
<feature type="signal peptide" evidence="6">
    <location>
        <begin position="1"/>
        <end position="22"/>
    </location>
</feature>
<evidence type="ECO:0000259" key="8">
    <source>
        <dbReference type="Pfam" id="PF14322"/>
    </source>
</evidence>
<dbReference type="EMBL" id="JAYFUM010000030">
    <property type="protein sequence ID" value="MEA5141672.1"/>
    <property type="molecule type" value="Genomic_DNA"/>
</dbReference>
<evidence type="ECO:0000256" key="3">
    <source>
        <dbReference type="ARBA" id="ARBA00022729"/>
    </source>
</evidence>
<evidence type="ECO:0000256" key="5">
    <source>
        <dbReference type="ARBA" id="ARBA00023237"/>
    </source>
</evidence>
<dbReference type="RefSeq" id="WP_323298826.1">
    <property type="nucleotide sequence ID" value="NZ_JAYFUM010000030.1"/>
</dbReference>
<dbReference type="InterPro" id="IPR012944">
    <property type="entry name" value="SusD_RagB_dom"/>
</dbReference>
<evidence type="ECO:0000313" key="9">
    <source>
        <dbReference type="EMBL" id="MEA5141672.1"/>
    </source>
</evidence>
<comment type="subcellular location">
    <subcellularLocation>
        <location evidence="1">Cell outer membrane</location>
    </subcellularLocation>
</comment>
<evidence type="ECO:0000256" key="1">
    <source>
        <dbReference type="ARBA" id="ARBA00004442"/>
    </source>
</evidence>
<dbReference type="Proteomes" id="UP001302949">
    <property type="component" value="Unassembled WGS sequence"/>
</dbReference>
<protein>
    <submittedName>
        <fullName evidence="9">RagB/SusD family nutrient uptake outer membrane protein</fullName>
    </submittedName>
</protein>
<evidence type="ECO:0000313" key="10">
    <source>
        <dbReference type="Proteomes" id="UP001302949"/>
    </source>
</evidence>
<feature type="chain" id="PRO_5045175868" evidence="6">
    <location>
        <begin position="23"/>
        <end position="629"/>
    </location>
</feature>